<dbReference type="EMBL" id="FN648513">
    <property type="protein sequence ID" value="CBJ32253.1"/>
    <property type="molecule type" value="Genomic_DNA"/>
</dbReference>
<evidence type="ECO:0000313" key="5">
    <source>
        <dbReference type="Proteomes" id="UP000002630"/>
    </source>
</evidence>
<organism evidence="4 5">
    <name type="scientific">Ectocarpus siliculosus</name>
    <name type="common">Brown alga</name>
    <name type="synonym">Conferva siliculosa</name>
    <dbReference type="NCBI Taxonomy" id="2880"/>
    <lineage>
        <taxon>Eukaryota</taxon>
        <taxon>Sar</taxon>
        <taxon>Stramenopiles</taxon>
        <taxon>Ochrophyta</taxon>
        <taxon>PX clade</taxon>
        <taxon>Phaeophyceae</taxon>
        <taxon>Ectocarpales</taxon>
        <taxon>Ectocarpaceae</taxon>
        <taxon>Ectocarpus</taxon>
    </lineage>
</organism>
<dbReference type="AlphaFoldDB" id="D7FXB6"/>
<sequence>MPAMAFSTSRAGNATGLMRSLCSLMPISITLVSCSSSYAAAAAAGTSSGGGSSRGFALKTRGGASEEEASTSVCSPRDSGTNKHSFRSTGHPAVPDGLRLKQVVVICRHGDRAPVSSSLGKILDDGPDSVKLWNSKLPPKEERYDPPRGAEELRLVGEGLRGVLEGGGDEGVGGEGSLFPAGLEAEKSAIFVRCTRLKRTHQSAQNMLEGLGLKDGVDLYVRPPERETLWPSKRNRGKQDRLIARAIAESTFPGQAELKTKTAEMVGVPEDDVKWTAVREVLSCYEAHGVALPAGAISSGLVEGVVDYTGWMWGRWFEQREMARLSLGPFLAELLTLVGARGHETGVPEAGMPSTPKLAIFSGHDSTLVPILTALKVYDDVWPPYAR</sequence>
<accession>D7FXB6</accession>
<dbReference type="OMA" id="TYDTLHC"/>
<dbReference type="PROSITE" id="PS00616">
    <property type="entry name" value="HIS_ACID_PHOSPHAT_1"/>
    <property type="match status" value="1"/>
</dbReference>
<evidence type="ECO:0000313" key="4">
    <source>
        <dbReference type="EMBL" id="CBJ32253.1"/>
    </source>
</evidence>
<protein>
    <recommendedName>
        <fullName evidence="6">Acid phosphatase</fullName>
    </recommendedName>
</protein>
<dbReference type="InterPro" id="IPR029033">
    <property type="entry name" value="His_PPase_superfam"/>
</dbReference>
<dbReference type="InterPro" id="IPR033379">
    <property type="entry name" value="Acid_Pase_AS"/>
</dbReference>
<dbReference type="InterPro" id="IPR050645">
    <property type="entry name" value="Histidine_acid_phosphatase"/>
</dbReference>
<gene>
    <name evidence="4" type="ORF">Esi_0323_0043</name>
</gene>
<dbReference type="eggNOG" id="KOG3720">
    <property type="taxonomic scope" value="Eukaryota"/>
</dbReference>
<dbReference type="OrthoDB" id="10257284at2759"/>
<proteinExistence type="inferred from homology"/>
<feature type="compositionally biased region" description="Polar residues" evidence="3">
    <location>
        <begin position="70"/>
        <end position="83"/>
    </location>
</feature>
<dbReference type="PROSITE" id="PS00778">
    <property type="entry name" value="HIS_ACID_PHOSPHAT_2"/>
    <property type="match status" value="1"/>
</dbReference>
<dbReference type="PANTHER" id="PTHR11567:SF110">
    <property type="entry name" value="2-PHOSPHOXYLOSE PHOSPHATASE 1"/>
    <property type="match status" value="1"/>
</dbReference>
<dbReference type="InterPro" id="IPR000560">
    <property type="entry name" value="His_Pase_clade-2"/>
</dbReference>
<keyword evidence="2" id="KW-0378">Hydrolase</keyword>
<name>D7FXB6_ECTSI</name>
<reference evidence="4 5" key="1">
    <citation type="journal article" date="2010" name="Nature">
        <title>The Ectocarpus genome and the independent evolution of multicellularity in brown algae.</title>
        <authorList>
            <person name="Cock J.M."/>
            <person name="Sterck L."/>
            <person name="Rouze P."/>
            <person name="Scornet D."/>
            <person name="Allen A.E."/>
            <person name="Amoutzias G."/>
            <person name="Anthouard V."/>
            <person name="Artiguenave F."/>
            <person name="Aury J.M."/>
            <person name="Badger J.H."/>
            <person name="Beszteri B."/>
            <person name="Billiau K."/>
            <person name="Bonnet E."/>
            <person name="Bothwell J.H."/>
            <person name="Bowler C."/>
            <person name="Boyen C."/>
            <person name="Brownlee C."/>
            <person name="Carrano C.J."/>
            <person name="Charrier B."/>
            <person name="Cho G.Y."/>
            <person name="Coelho S.M."/>
            <person name="Collen J."/>
            <person name="Corre E."/>
            <person name="Da Silva C."/>
            <person name="Delage L."/>
            <person name="Delaroque N."/>
            <person name="Dittami S.M."/>
            <person name="Doulbeau S."/>
            <person name="Elias M."/>
            <person name="Farnham G."/>
            <person name="Gachon C.M."/>
            <person name="Gschloessl B."/>
            <person name="Heesch S."/>
            <person name="Jabbari K."/>
            <person name="Jubin C."/>
            <person name="Kawai H."/>
            <person name="Kimura K."/>
            <person name="Kloareg B."/>
            <person name="Kupper F.C."/>
            <person name="Lang D."/>
            <person name="Le Bail A."/>
            <person name="Leblanc C."/>
            <person name="Lerouge P."/>
            <person name="Lohr M."/>
            <person name="Lopez P.J."/>
            <person name="Martens C."/>
            <person name="Maumus F."/>
            <person name="Michel G."/>
            <person name="Miranda-Saavedra D."/>
            <person name="Morales J."/>
            <person name="Moreau H."/>
            <person name="Motomura T."/>
            <person name="Nagasato C."/>
            <person name="Napoli C.A."/>
            <person name="Nelson D.R."/>
            <person name="Nyvall-Collen P."/>
            <person name="Peters A.F."/>
            <person name="Pommier C."/>
            <person name="Potin P."/>
            <person name="Poulain J."/>
            <person name="Quesneville H."/>
            <person name="Read B."/>
            <person name="Rensing S.A."/>
            <person name="Ritter A."/>
            <person name="Rousvoal S."/>
            <person name="Samanta M."/>
            <person name="Samson G."/>
            <person name="Schroeder D.C."/>
            <person name="Segurens B."/>
            <person name="Strittmatter M."/>
            <person name="Tonon T."/>
            <person name="Tregear J.W."/>
            <person name="Valentin K."/>
            <person name="von Dassow P."/>
            <person name="Yamagishi T."/>
            <person name="Van de Peer Y."/>
            <person name="Wincker P."/>
        </authorList>
    </citation>
    <scope>NUCLEOTIDE SEQUENCE [LARGE SCALE GENOMIC DNA]</scope>
    <source>
        <strain evidence="5">Ec32 / CCAP1310/4</strain>
    </source>
</reference>
<dbReference type="InParanoid" id="D7FXB6"/>
<dbReference type="EMBL" id="FN649728">
    <property type="protein sequence ID" value="CBJ32253.1"/>
    <property type="molecule type" value="Genomic_DNA"/>
</dbReference>
<dbReference type="Proteomes" id="UP000002630">
    <property type="component" value="Linkage Group LG03"/>
</dbReference>
<evidence type="ECO:0000256" key="3">
    <source>
        <dbReference type="SAM" id="MobiDB-lite"/>
    </source>
</evidence>
<dbReference type="PANTHER" id="PTHR11567">
    <property type="entry name" value="ACID PHOSPHATASE-RELATED"/>
    <property type="match status" value="1"/>
</dbReference>
<keyword evidence="5" id="KW-1185">Reference proteome</keyword>
<evidence type="ECO:0000256" key="2">
    <source>
        <dbReference type="ARBA" id="ARBA00022801"/>
    </source>
</evidence>
<feature type="region of interest" description="Disordered" evidence="3">
    <location>
        <begin position="45"/>
        <end position="94"/>
    </location>
</feature>
<evidence type="ECO:0000256" key="1">
    <source>
        <dbReference type="ARBA" id="ARBA00005375"/>
    </source>
</evidence>
<dbReference type="Gene3D" id="3.40.50.1240">
    <property type="entry name" value="Phosphoglycerate mutase-like"/>
    <property type="match status" value="1"/>
</dbReference>
<dbReference type="Pfam" id="PF00328">
    <property type="entry name" value="His_Phos_2"/>
    <property type="match status" value="1"/>
</dbReference>
<evidence type="ECO:0008006" key="6">
    <source>
        <dbReference type="Google" id="ProtNLM"/>
    </source>
</evidence>
<dbReference type="SUPFAM" id="SSF53254">
    <property type="entry name" value="Phosphoglycerate mutase-like"/>
    <property type="match status" value="1"/>
</dbReference>
<dbReference type="STRING" id="2880.D7FXB6"/>
<dbReference type="GO" id="GO:0016791">
    <property type="term" value="F:phosphatase activity"/>
    <property type="evidence" value="ECO:0007669"/>
    <property type="project" value="TreeGrafter"/>
</dbReference>
<comment type="similarity">
    <text evidence="1">Belongs to the histidine acid phosphatase family.</text>
</comment>